<sequence length="374" mass="42260">MQTEQQVVFADAARMSGISSRSVHLAVTSPPYPMIEMWDAVFCCRNETKKALRHEKGMQAFESMHRDLDRVWKELDRVLVPGGIACINIGDATRTLDGEFALYPNHSRILSAMLALGFTNLPNILWRKQTNAPNKFMGSGMMPPGAYVTLEHEYVLILRKGGKRLFNDPEAKTNRRQSAFFWEERNHWFSDVWMDLKGTRQNTGDKKLRQRSGAYPVELAYRLISMFSVMGDTVLDPFLGTGTTLWAAAAAGRNGIGYEMDSAFAKMIGESCRQAVPQGRHRIAERLDAHLQFVREREENGKPIKYTNQVYGFPVITRQETELLLPLPVSVEESAENRWQVKYDVPMASAEGKPAPIPEKEATPMKAGQLSLFN</sequence>
<dbReference type="PRINTS" id="PR00508">
    <property type="entry name" value="S21N4MTFRASE"/>
</dbReference>
<dbReference type="RefSeq" id="WP_155302733.1">
    <property type="nucleotide sequence ID" value="NZ_AP021875.1"/>
</dbReference>
<dbReference type="EC" id="2.1.1.-" evidence="3"/>
<dbReference type="REBASE" id="363248">
    <property type="entry name" value="M.DwiPP31ORF10600P"/>
</dbReference>
<dbReference type="SUPFAM" id="SSF53335">
    <property type="entry name" value="S-adenosyl-L-methionine-dependent methyltransferases"/>
    <property type="match status" value="1"/>
</dbReference>
<feature type="region of interest" description="Disordered" evidence="4">
    <location>
        <begin position="350"/>
        <end position="374"/>
    </location>
</feature>
<dbReference type="AlphaFoldDB" id="A0A5K7Z0G4"/>
<reference evidence="6 7" key="1">
    <citation type="submission" date="2019-11" db="EMBL/GenBank/DDBJ databases">
        <title>Comparative genomics of hydrocarbon-degrading Desulfosarcina strains.</title>
        <authorList>
            <person name="Watanabe M."/>
            <person name="Kojima H."/>
            <person name="Fukui M."/>
        </authorList>
    </citation>
    <scope>NUCLEOTIDE SEQUENCE [LARGE SCALE GENOMIC DNA]</scope>
    <source>
        <strain evidence="6 7">PP31</strain>
    </source>
</reference>
<dbReference type="GO" id="GO:0005737">
    <property type="term" value="C:cytoplasm"/>
    <property type="evidence" value="ECO:0007669"/>
    <property type="project" value="TreeGrafter"/>
</dbReference>
<protein>
    <recommendedName>
        <fullName evidence="3">Methyltransferase</fullName>
        <ecNumber evidence="3">2.1.1.-</ecNumber>
    </recommendedName>
</protein>
<keyword evidence="1 6" id="KW-0489">Methyltransferase</keyword>
<accession>A0A5K7Z0G4</accession>
<keyword evidence="7" id="KW-1185">Reference proteome</keyword>
<evidence type="ECO:0000256" key="3">
    <source>
        <dbReference type="RuleBase" id="RU362026"/>
    </source>
</evidence>
<dbReference type="Gene3D" id="3.40.50.150">
    <property type="entry name" value="Vaccinia Virus protein VP39"/>
    <property type="match status" value="1"/>
</dbReference>
<dbReference type="GO" id="GO:0032259">
    <property type="term" value="P:methylation"/>
    <property type="evidence" value="ECO:0007669"/>
    <property type="project" value="UniProtKB-KW"/>
</dbReference>
<dbReference type="KEGG" id="dwd:DSCW_10600"/>
<evidence type="ECO:0000256" key="4">
    <source>
        <dbReference type="SAM" id="MobiDB-lite"/>
    </source>
</evidence>
<dbReference type="GO" id="GO:0008170">
    <property type="term" value="F:N-methyltransferase activity"/>
    <property type="evidence" value="ECO:0007669"/>
    <property type="project" value="InterPro"/>
</dbReference>
<proteinExistence type="inferred from homology"/>
<comment type="similarity">
    <text evidence="3">Belongs to the N(4)/N(6)-methyltransferase family.</text>
</comment>
<dbReference type="InterPro" id="IPR029063">
    <property type="entry name" value="SAM-dependent_MTases_sf"/>
</dbReference>
<evidence type="ECO:0000256" key="2">
    <source>
        <dbReference type="ARBA" id="ARBA00022679"/>
    </source>
</evidence>
<evidence type="ECO:0000256" key="1">
    <source>
        <dbReference type="ARBA" id="ARBA00022603"/>
    </source>
</evidence>
<name>A0A5K7Z0G4_9BACT</name>
<keyword evidence="2" id="KW-0808">Transferase</keyword>
<feature type="domain" description="DNA methylase N-4/N-6" evidence="5">
    <location>
        <begin position="23"/>
        <end position="268"/>
    </location>
</feature>
<dbReference type="GO" id="GO:0003677">
    <property type="term" value="F:DNA binding"/>
    <property type="evidence" value="ECO:0007669"/>
    <property type="project" value="InterPro"/>
</dbReference>
<evidence type="ECO:0000259" key="5">
    <source>
        <dbReference type="Pfam" id="PF01555"/>
    </source>
</evidence>
<evidence type="ECO:0000313" key="6">
    <source>
        <dbReference type="EMBL" id="BBO73643.1"/>
    </source>
</evidence>
<dbReference type="InterPro" id="IPR001091">
    <property type="entry name" value="RM_Methyltransferase"/>
</dbReference>
<evidence type="ECO:0000313" key="7">
    <source>
        <dbReference type="Proteomes" id="UP000427769"/>
    </source>
</evidence>
<dbReference type="Pfam" id="PF01555">
    <property type="entry name" value="N6_N4_Mtase"/>
    <property type="match status" value="1"/>
</dbReference>
<dbReference type="InterPro" id="IPR002941">
    <property type="entry name" value="DNA_methylase_N4/N6"/>
</dbReference>
<dbReference type="PANTHER" id="PTHR13370:SF3">
    <property type="entry name" value="TRNA (GUANINE(10)-N2)-METHYLTRANSFERASE HOMOLOG"/>
    <property type="match status" value="1"/>
</dbReference>
<dbReference type="EMBL" id="AP021875">
    <property type="protein sequence ID" value="BBO73643.1"/>
    <property type="molecule type" value="Genomic_DNA"/>
</dbReference>
<dbReference type="Proteomes" id="UP000427769">
    <property type="component" value="Chromosome"/>
</dbReference>
<organism evidence="6 7">
    <name type="scientific">Desulfosarcina widdelii</name>
    <dbReference type="NCBI Taxonomy" id="947919"/>
    <lineage>
        <taxon>Bacteria</taxon>
        <taxon>Pseudomonadati</taxon>
        <taxon>Thermodesulfobacteriota</taxon>
        <taxon>Desulfobacteria</taxon>
        <taxon>Desulfobacterales</taxon>
        <taxon>Desulfosarcinaceae</taxon>
        <taxon>Desulfosarcina</taxon>
    </lineage>
</organism>
<dbReference type="OrthoDB" id="9773060at2"/>
<gene>
    <name evidence="6" type="ORF">DSCW_10600</name>
</gene>
<dbReference type="PANTHER" id="PTHR13370">
    <property type="entry name" value="RNA METHYLASE-RELATED"/>
    <property type="match status" value="1"/>
</dbReference>